<name>A0ABY9UE83_STRVL</name>
<reference evidence="1 2" key="1">
    <citation type="submission" date="2023-09" db="EMBL/GenBank/DDBJ databases">
        <title>The genome sequence of Streptomyces anthocyanicus.</title>
        <authorList>
            <person name="Mo P."/>
        </authorList>
    </citation>
    <scope>NUCLEOTIDE SEQUENCE [LARGE SCALE GENOMIC DNA]</scope>
    <source>
        <strain evidence="1 2">JCM 4387</strain>
    </source>
</reference>
<keyword evidence="2" id="KW-1185">Reference proteome</keyword>
<dbReference type="Proteomes" id="UP001249394">
    <property type="component" value="Chromosome"/>
</dbReference>
<evidence type="ECO:0000313" key="1">
    <source>
        <dbReference type="EMBL" id="WND21178.1"/>
    </source>
</evidence>
<evidence type="ECO:0000313" key="2">
    <source>
        <dbReference type="Proteomes" id="UP001249394"/>
    </source>
</evidence>
<accession>A0ABY9UE83</accession>
<dbReference type="EMBL" id="CP134213">
    <property type="protein sequence ID" value="WND21178.1"/>
    <property type="molecule type" value="Genomic_DNA"/>
</dbReference>
<organism evidence="1 2">
    <name type="scientific">Streptomyces violaceus</name>
    <name type="common">Streptomyces venezuelae</name>
    <dbReference type="NCBI Taxonomy" id="1936"/>
    <lineage>
        <taxon>Bacteria</taxon>
        <taxon>Bacillati</taxon>
        <taxon>Actinomycetota</taxon>
        <taxon>Actinomycetes</taxon>
        <taxon>Kitasatosporales</taxon>
        <taxon>Streptomycetaceae</taxon>
        <taxon>Streptomyces</taxon>
    </lineage>
</organism>
<protein>
    <submittedName>
        <fullName evidence="1">Uncharacterized protein</fullName>
    </submittedName>
</protein>
<gene>
    <name evidence="1" type="ORF">RI060_29270</name>
</gene>
<sequence length="120" mass="13248">MSSTQTEFTPVELALGLLEFPSLDGLTEEQVRGFTCIWDGDEKPLAEETAVALGERHKAHPRGCPEHVSHAAMEALFAHCMKDCEVCGRTEETIKDGAVQEPSCEIGVTLRRLVLRRGLR</sequence>
<proteinExistence type="predicted"/>